<dbReference type="CDD" id="cd04301">
    <property type="entry name" value="NAT_SF"/>
    <property type="match status" value="1"/>
</dbReference>
<evidence type="ECO:0000256" key="1">
    <source>
        <dbReference type="ARBA" id="ARBA00022679"/>
    </source>
</evidence>
<dbReference type="PANTHER" id="PTHR43877">
    <property type="entry name" value="AMINOALKYLPHOSPHONATE N-ACETYLTRANSFERASE-RELATED-RELATED"/>
    <property type="match status" value="1"/>
</dbReference>
<dbReference type="RefSeq" id="WP_282211242.1">
    <property type="nucleotide sequence ID" value="NZ_CP118247.1"/>
</dbReference>
<dbReference type="EMBL" id="CP118247">
    <property type="protein sequence ID" value="WDR05724.1"/>
    <property type="molecule type" value="Genomic_DNA"/>
</dbReference>
<dbReference type="SUPFAM" id="SSF55729">
    <property type="entry name" value="Acyl-CoA N-acyltransferases (Nat)"/>
    <property type="match status" value="1"/>
</dbReference>
<organism evidence="4 5">
    <name type="scientific">Devosia rhodophyticola</name>
    <dbReference type="NCBI Taxonomy" id="3026423"/>
    <lineage>
        <taxon>Bacteria</taxon>
        <taxon>Pseudomonadati</taxon>
        <taxon>Pseudomonadota</taxon>
        <taxon>Alphaproteobacteria</taxon>
        <taxon>Hyphomicrobiales</taxon>
        <taxon>Devosiaceae</taxon>
        <taxon>Devosia</taxon>
    </lineage>
</organism>
<dbReference type="InterPro" id="IPR050832">
    <property type="entry name" value="Bact_Acetyltransf"/>
</dbReference>
<dbReference type="InterPro" id="IPR000182">
    <property type="entry name" value="GNAT_dom"/>
</dbReference>
<dbReference type="PANTHER" id="PTHR43877:SF2">
    <property type="entry name" value="AMINOALKYLPHOSPHONATE N-ACETYLTRANSFERASE-RELATED"/>
    <property type="match status" value="1"/>
</dbReference>
<proteinExistence type="predicted"/>
<evidence type="ECO:0000313" key="4">
    <source>
        <dbReference type="EMBL" id="WDR05724.1"/>
    </source>
</evidence>
<dbReference type="Proteomes" id="UP001222118">
    <property type="component" value="Chromosome"/>
</dbReference>
<keyword evidence="1" id="KW-0808">Transferase</keyword>
<keyword evidence="5" id="KW-1185">Reference proteome</keyword>
<dbReference type="Gene3D" id="3.40.630.30">
    <property type="match status" value="1"/>
</dbReference>
<dbReference type="InterPro" id="IPR016181">
    <property type="entry name" value="Acyl_CoA_acyltransferase"/>
</dbReference>
<dbReference type="PROSITE" id="PS51186">
    <property type="entry name" value="GNAT"/>
    <property type="match status" value="1"/>
</dbReference>
<gene>
    <name evidence="4" type="ORF">PSQ90_15955</name>
</gene>
<dbReference type="Pfam" id="PF00583">
    <property type="entry name" value="Acetyltransf_1"/>
    <property type="match status" value="1"/>
</dbReference>
<protein>
    <submittedName>
        <fullName evidence="4">GNAT family N-acetyltransferase</fullName>
    </submittedName>
</protein>
<evidence type="ECO:0000313" key="5">
    <source>
        <dbReference type="Proteomes" id="UP001222118"/>
    </source>
</evidence>
<evidence type="ECO:0000259" key="3">
    <source>
        <dbReference type="PROSITE" id="PS51186"/>
    </source>
</evidence>
<keyword evidence="2" id="KW-0012">Acyltransferase</keyword>
<feature type="domain" description="N-acetyltransferase" evidence="3">
    <location>
        <begin position="4"/>
        <end position="159"/>
    </location>
</feature>
<name>A0ABY7YXU6_9HYPH</name>
<accession>A0ABY7YXU6</accession>
<sequence length="169" mass="19098">MQAVSIRKAETTDASILIEIGFQAWETSILPILDPAPNLREIEMQRLRQAVSASLDRVIVAEMEREVVGWCSRLAGRAYIPYLFVTPDMQGHGIGSMLLRRMESMIELSGADRVRLETPADNVRAVRFYEKQGYHIMSRPADQPAHRAYLSIWLEKPLSPFLGAIADDE</sequence>
<evidence type="ECO:0000256" key="2">
    <source>
        <dbReference type="ARBA" id="ARBA00023315"/>
    </source>
</evidence>
<reference evidence="4 5" key="1">
    <citation type="submission" date="2023-02" db="EMBL/GenBank/DDBJ databases">
        <title>Devosia chondri sp. nov., isolated from the phycosphere of marine algae.</title>
        <authorList>
            <person name="Kim J.M."/>
            <person name="Lee J.K."/>
            <person name="Choi B.J."/>
            <person name="Bayburt H."/>
            <person name="Jeon C.O."/>
        </authorList>
    </citation>
    <scope>NUCLEOTIDE SEQUENCE [LARGE SCALE GENOMIC DNA]</scope>
    <source>
        <strain evidence="4 5">G2-5</strain>
    </source>
</reference>